<dbReference type="Proteomes" id="UP000031338">
    <property type="component" value="Unassembled WGS sequence"/>
</dbReference>
<evidence type="ECO:0000313" key="2">
    <source>
        <dbReference type="Proteomes" id="UP000031338"/>
    </source>
</evidence>
<name>A0A0B8ZUX9_9SPHN</name>
<dbReference type="AlphaFoldDB" id="A0A0B8ZUX9"/>
<evidence type="ECO:0000313" key="1">
    <source>
        <dbReference type="EMBL" id="KHS42051.1"/>
    </source>
</evidence>
<dbReference type="EMBL" id="JRVC01000033">
    <property type="protein sequence ID" value="KHS42051.1"/>
    <property type="molecule type" value="Genomic_DNA"/>
</dbReference>
<protein>
    <submittedName>
        <fullName evidence="1">Uncharacterized protein</fullName>
    </submittedName>
</protein>
<sequence>MACGRYPFETGPEIDLVAARQPVRSSLYLRLMDLLASARMGRLDIETLAERGAHLQMDCLLGAAAPFYLAGSVQLRDCLFIGPRALSGAFWATIGARAPRFFVLIVVEAANARALYLRSGRRIDLRDGVSGSVSHAMPVGQMPVGQGPFLVLVCAEFDWSGIPQPKSAAVVPVWRRDQFTPLACSHERDMLDCLAAIMERLDCHGTALQIARQLGADGPAQVFAGRLCRDGLKQEFELTCLPCDADRLEPSLAALPGGERLSYVPGTAGFDKLCADLVTLALRC</sequence>
<comment type="caution">
    <text evidence="1">The sequence shown here is derived from an EMBL/GenBank/DDBJ whole genome shotgun (WGS) entry which is preliminary data.</text>
</comment>
<gene>
    <name evidence="1" type="ORF">NJ75_04417</name>
</gene>
<organism evidence="1 2">
    <name type="scientific">Novosphingobium subterraneum</name>
    <dbReference type="NCBI Taxonomy" id="48936"/>
    <lineage>
        <taxon>Bacteria</taxon>
        <taxon>Pseudomonadati</taxon>
        <taxon>Pseudomonadota</taxon>
        <taxon>Alphaproteobacteria</taxon>
        <taxon>Sphingomonadales</taxon>
        <taxon>Sphingomonadaceae</taxon>
        <taxon>Novosphingobium</taxon>
    </lineage>
</organism>
<dbReference type="PATRIC" id="fig|48936.3.peg.4456"/>
<proteinExistence type="predicted"/>
<accession>A0A0B8ZUX9</accession>
<reference evidence="1 2" key="1">
    <citation type="submission" date="2014-10" db="EMBL/GenBank/DDBJ databases">
        <title>Draft genome sequence of Novosphingobium subterraneum DSM 12447.</title>
        <authorList>
            <person name="Gan H.M."/>
            <person name="Gan H.Y."/>
            <person name="Savka M.A."/>
        </authorList>
    </citation>
    <scope>NUCLEOTIDE SEQUENCE [LARGE SCALE GENOMIC DNA]</scope>
    <source>
        <strain evidence="1 2">DSM 12447</strain>
    </source>
</reference>
<keyword evidence="2" id="KW-1185">Reference proteome</keyword>